<dbReference type="Proteomes" id="UP000814033">
    <property type="component" value="Unassembled WGS sequence"/>
</dbReference>
<reference evidence="1" key="1">
    <citation type="submission" date="2021-02" db="EMBL/GenBank/DDBJ databases">
        <authorList>
            <consortium name="DOE Joint Genome Institute"/>
            <person name="Ahrendt S."/>
            <person name="Looney B.P."/>
            <person name="Miyauchi S."/>
            <person name="Morin E."/>
            <person name="Drula E."/>
            <person name="Courty P.E."/>
            <person name="Chicoki N."/>
            <person name="Fauchery L."/>
            <person name="Kohler A."/>
            <person name="Kuo A."/>
            <person name="Labutti K."/>
            <person name="Pangilinan J."/>
            <person name="Lipzen A."/>
            <person name="Riley R."/>
            <person name="Andreopoulos W."/>
            <person name="He G."/>
            <person name="Johnson J."/>
            <person name="Barry K.W."/>
            <person name="Grigoriev I.V."/>
            <person name="Nagy L."/>
            <person name="Hibbett D."/>
            <person name="Henrissat B."/>
            <person name="Matheny P.B."/>
            <person name="Labbe J."/>
            <person name="Martin F."/>
        </authorList>
    </citation>
    <scope>NUCLEOTIDE SEQUENCE</scope>
    <source>
        <strain evidence="1">FP105234-sp</strain>
    </source>
</reference>
<name>A0ACB8RCD0_9AGAM</name>
<keyword evidence="2" id="KW-1185">Reference proteome</keyword>
<protein>
    <submittedName>
        <fullName evidence="1">Uncharacterized protein</fullName>
    </submittedName>
</protein>
<gene>
    <name evidence="1" type="ORF">FA95DRAFT_714509</name>
</gene>
<accession>A0ACB8RCD0</accession>
<evidence type="ECO:0000313" key="1">
    <source>
        <dbReference type="EMBL" id="KAI0041235.1"/>
    </source>
</evidence>
<proteinExistence type="predicted"/>
<organism evidence="1 2">
    <name type="scientific">Auriscalpium vulgare</name>
    <dbReference type="NCBI Taxonomy" id="40419"/>
    <lineage>
        <taxon>Eukaryota</taxon>
        <taxon>Fungi</taxon>
        <taxon>Dikarya</taxon>
        <taxon>Basidiomycota</taxon>
        <taxon>Agaricomycotina</taxon>
        <taxon>Agaricomycetes</taxon>
        <taxon>Russulales</taxon>
        <taxon>Auriscalpiaceae</taxon>
        <taxon>Auriscalpium</taxon>
    </lineage>
</organism>
<sequence length="245" mass="27355">MVSREQWKEPDMILKSSFALTKLSHVFAGIVFWQFVSNLDFDYSMLTGKRRQRWTFWVYLSSRLACIGIVISSLIMINSRRPVNCQALIISLETLQAVAYALSLLLAMLRVVAIWDRLLPVIALCAIAWLTSVAFWIRIVAMVHLSPIPPFSSVAGASMCFITSSPPFLPLSIVTLFIYFVLLAGMIGGLARKPHLGSVGIWKLLYRQGLAWLALATIAELPTLVLLCINLNDVMNFILQVPRGA</sequence>
<dbReference type="EMBL" id="MU276135">
    <property type="protein sequence ID" value="KAI0041235.1"/>
    <property type="molecule type" value="Genomic_DNA"/>
</dbReference>
<evidence type="ECO:0000313" key="2">
    <source>
        <dbReference type="Proteomes" id="UP000814033"/>
    </source>
</evidence>
<comment type="caution">
    <text evidence="1">The sequence shown here is derived from an EMBL/GenBank/DDBJ whole genome shotgun (WGS) entry which is preliminary data.</text>
</comment>
<reference evidence="1" key="2">
    <citation type="journal article" date="2022" name="New Phytol.">
        <title>Evolutionary transition to the ectomycorrhizal habit in the genomes of a hyperdiverse lineage of mushroom-forming fungi.</title>
        <authorList>
            <person name="Looney B."/>
            <person name="Miyauchi S."/>
            <person name="Morin E."/>
            <person name="Drula E."/>
            <person name="Courty P.E."/>
            <person name="Kohler A."/>
            <person name="Kuo A."/>
            <person name="LaButti K."/>
            <person name="Pangilinan J."/>
            <person name="Lipzen A."/>
            <person name="Riley R."/>
            <person name="Andreopoulos W."/>
            <person name="He G."/>
            <person name="Johnson J."/>
            <person name="Nolan M."/>
            <person name="Tritt A."/>
            <person name="Barry K.W."/>
            <person name="Grigoriev I.V."/>
            <person name="Nagy L.G."/>
            <person name="Hibbett D."/>
            <person name="Henrissat B."/>
            <person name="Matheny P.B."/>
            <person name="Labbe J."/>
            <person name="Martin F.M."/>
        </authorList>
    </citation>
    <scope>NUCLEOTIDE SEQUENCE</scope>
    <source>
        <strain evidence="1">FP105234-sp</strain>
    </source>
</reference>